<evidence type="ECO:0000256" key="6">
    <source>
        <dbReference type="ARBA" id="ARBA00023274"/>
    </source>
</evidence>
<sequence>MTRVCSNRHGLIRKYGLNMCRQCFRQYAKDIGFVKRFGEDTAPTPAGKEQTQGTHLLSCAGWESLCAPGFIGPHDTLEGDRYSAASTCSPEVAQPALGVTVSNGGGHPISSTLRDPWPICIPGPPSQRRPVDWVPLYDSIQEQHRRATVIFHTAATQLWFCTVEKVSSFAYRAKSFE</sequence>
<gene>
    <name evidence="10" type="ORF">Z043_115133</name>
</gene>
<reference evidence="10 11" key="1">
    <citation type="submission" date="2015-08" db="EMBL/GenBank/DDBJ databases">
        <title>The genome of the Asian arowana (Scleropages formosus).</title>
        <authorList>
            <person name="Tan M.H."/>
            <person name="Gan H.M."/>
            <person name="Croft L.J."/>
            <person name="Austin C.M."/>
        </authorList>
    </citation>
    <scope>NUCLEOTIDE SEQUENCE [LARGE SCALE GENOMIC DNA]</scope>
    <source>
        <strain evidence="10">Aro1</strain>
    </source>
</reference>
<dbReference type="AlphaFoldDB" id="A0A0P7UXF0"/>
<evidence type="ECO:0000256" key="8">
    <source>
        <dbReference type="ARBA" id="ARBA00035455"/>
    </source>
</evidence>
<dbReference type="InterPro" id="IPR018271">
    <property type="entry name" value="Ribosomal_uS14_CS"/>
</dbReference>
<evidence type="ECO:0000256" key="4">
    <source>
        <dbReference type="ARBA" id="ARBA00022833"/>
    </source>
</evidence>
<comment type="subunit">
    <text evidence="3">Component of the 40S small ribosomal subunit.</text>
</comment>
<evidence type="ECO:0000256" key="3">
    <source>
        <dbReference type="ARBA" id="ARBA00011542"/>
    </source>
</evidence>
<dbReference type="InterPro" id="IPR001209">
    <property type="entry name" value="Ribosomal_uS14"/>
</dbReference>
<feature type="non-terminal residue" evidence="10">
    <location>
        <position position="177"/>
    </location>
</feature>
<dbReference type="GO" id="GO:0022627">
    <property type="term" value="C:cytosolic small ribosomal subunit"/>
    <property type="evidence" value="ECO:0007669"/>
    <property type="project" value="TreeGrafter"/>
</dbReference>
<dbReference type="InterPro" id="IPR043140">
    <property type="entry name" value="Ribosomal_uS14_sf"/>
</dbReference>
<dbReference type="FunFam" id="4.10.830.10:FF:000002">
    <property type="entry name" value="40S ribosomal protein S29"/>
    <property type="match status" value="1"/>
</dbReference>
<dbReference type="Proteomes" id="UP000034805">
    <property type="component" value="Unassembled WGS sequence"/>
</dbReference>
<dbReference type="PROSITE" id="PS00527">
    <property type="entry name" value="RIBOSOMAL_S14"/>
    <property type="match status" value="1"/>
</dbReference>
<evidence type="ECO:0000256" key="7">
    <source>
        <dbReference type="ARBA" id="ARBA00035167"/>
    </source>
</evidence>
<dbReference type="PANTHER" id="PTHR12010:SF2">
    <property type="entry name" value="40S RIBOSOMAL PROTEIN S29"/>
    <property type="match status" value="1"/>
</dbReference>
<dbReference type="Gene3D" id="4.10.830.10">
    <property type="entry name" value="30s Ribosomal Protein S14, Chain N"/>
    <property type="match status" value="1"/>
</dbReference>
<evidence type="ECO:0000313" key="11">
    <source>
        <dbReference type="Proteomes" id="UP000034805"/>
    </source>
</evidence>
<accession>A0A0P7UXF0</accession>
<keyword evidence="5 10" id="KW-0689">Ribosomal protein</keyword>
<dbReference type="InterPro" id="IPR039744">
    <property type="entry name" value="RIbosomal_uS14_euk_arc"/>
</dbReference>
<keyword evidence="6" id="KW-0687">Ribonucleoprotein</keyword>
<evidence type="ECO:0000256" key="5">
    <source>
        <dbReference type="ARBA" id="ARBA00022980"/>
    </source>
</evidence>
<evidence type="ECO:0000313" key="10">
    <source>
        <dbReference type="EMBL" id="KPP66373.1"/>
    </source>
</evidence>
<dbReference type="STRING" id="113540.ENSSFOP00015000578"/>
<organism evidence="10 11">
    <name type="scientific">Scleropages formosus</name>
    <name type="common">Asian bonytongue</name>
    <name type="synonym">Osteoglossum formosum</name>
    <dbReference type="NCBI Taxonomy" id="113540"/>
    <lineage>
        <taxon>Eukaryota</taxon>
        <taxon>Metazoa</taxon>
        <taxon>Chordata</taxon>
        <taxon>Craniata</taxon>
        <taxon>Vertebrata</taxon>
        <taxon>Euteleostomi</taxon>
        <taxon>Actinopterygii</taxon>
        <taxon>Neopterygii</taxon>
        <taxon>Teleostei</taxon>
        <taxon>Osteoglossocephala</taxon>
        <taxon>Osteoglossomorpha</taxon>
        <taxon>Osteoglossiformes</taxon>
        <taxon>Osteoglossidae</taxon>
        <taxon>Scleropages</taxon>
    </lineage>
</organism>
<protein>
    <recommendedName>
        <fullName evidence="7">Small ribosomal subunit protein uS14</fullName>
    </recommendedName>
    <alternativeName>
        <fullName evidence="8">40S ribosomal protein S29</fullName>
    </alternativeName>
</protein>
<comment type="caution">
    <text evidence="10">The sequence shown here is derived from an EMBL/GenBank/DDBJ whole genome shotgun (WGS) entry which is preliminary data.</text>
</comment>
<dbReference type="PANTHER" id="PTHR12010">
    <property type="entry name" value="40S RIBOSOMAL PROTEIN S29"/>
    <property type="match status" value="1"/>
</dbReference>
<comment type="function">
    <text evidence="9">Component of the small ribosomal subunit. The ribosome is a large ribonucleoprotein complex responsible for the synthesis of proteins in the cell.</text>
</comment>
<evidence type="ECO:0000256" key="1">
    <source>
        <dbReference type="ARBA" id="ARBA00001947"/>
    </source>
</evidence>
<evidence type="ECO:0000256" key="9">
    <source>
        <dbReference type="ARBA" id="ARBA00045746"/>
    </source>
</evidence>
<proteinExistence type="inferred from homology"/>
<comment type="cofactor">
    <cofactor evidence="1">
        <name>Zn(2+)</name>
        <dbReference type="ChEBI" id="CHEBI:29105"/>
    </cofactor>
</comment>
<comment type="similarity">
    <text evidence="2">Belongs to the universal ribosomal protein uS14 family.</text>
</comment>
<evidence type="ECO:0000256" key="2">
    <source>
        <dbReference type="ARBA" id="ARBA00009083"/>
    </source>
</evidence>
<keyword evidence="4" id="KW-0862">Zinc</keyword>
<dbReference type="GO" id="GO:0003735">
    <property type="term" value="F:structural constituent of ribosome"/>
    <property type="evidence" value="ECO:0007669"/>
    <property type="project" value="InterPro"/>
</dbReference>
<dbReference type="GO" id="GO:0002181">
    <property type="term" value="P:cytoplasmic translation"/>
    <property type="evidence" value="ECO:0007669"/>
    <property type="project" value="TreeGrafter"/>
</dbReference>
<dbReference type="Pfam" id="PF00253">
    <property type="entry name" value="Ribosomal_S14"/>
    <property type="match status" value="1"/>
</dbReference>
<name>A0A0P7UXF0_SCLFO</name>
<dbReference type="EMBL" id="JARO02005681">
    <property type="protein sequence ID" value="KPP66373.1"/>
    <property type="molecule type" value="Genomic_DNA"/>
</dbReference>
<dbReference type="GO" id="GO:0008270">
    <property type="term" value="F:zinc ion binding"/>
    <property type="evidence" value="ECO:0007669"/>
    <property type="project" value="InterPro"/>
</dbReference>